<evidence type="ECO:0000256" key="2">
    <source>
        <dbReference type="SAM" id="SignalP"/>
    </source>
</evidence>
<feature type="region of interest" description="Disordered" evidence="1">
    <location>
        <begin position="40"/>
        <end position="66"/>
    </location>
</feature>
<evidence type="ECO:0000313" key="5">
    <source>
        <dbReference type="Proteomes" id="UP000243528"/>
    </source>
</evidence>
<dbReference type="InterPro" id="IPR008928">
    <property type="entry name" value="6-hairpin_glycosidase_sf"/>
</dbReference>
<feature type="chain" id="PRO_5015113722" evidence="2">
    <location>
        <begin position="37"/>
        <end position="1044"/>
    </location>
</feature>
<dbReference type="SUPFAM" id="SSF48208">
    <property type="entry name" value="Six-hairpin glycosidases"/>
    <property type="match status" value="1"/>
</dbReference>
<evidence type="ECO:0000259" key="3">
    <source>
        <dbReference type="PROSITE" id="PS50022"/>
    </source>
</evidence>
<feature type="domain" description="F5/8 type C" evidence="3">
    <location>
        <begin position="576"/>
        <end position="711"/>
    </location>
</feature>
<dbReference type="InterPro" id="IPR008979">
    <property type="entry name" value="Galactose-bd-like_sf"/>
</dbReference>
<organism evidence="4 5">
    <name type="scientific">Haloactinopolyspora alba</name>
    <dbReference type="NCBI Taxonomy" id="648780"/>
    <lineage>
        <taxon>Bacteria</taxon>
        <taxon>Bacillati</taxon>
        <taxon>Actinomycetota</taxon>
        <taxon>Actinomycetes</taxon>
        <taxon>Jiangellales</taxon>
        <taxon>Jiangellaceae</taxon>
        <taxon>Haloactinopolyspora</taxon>
    </lineage>
</organism>
<comment type="caution">
    <text evidence="4">The sequence shown here is derived from an EMBL/GenBank/DDBJ whole genome shotgun (WGS) entry which is preliminary data.</text>
</comment>
<dbReference type="InterPro" id="IPR000421">
    <property type="entry name" value="FA58C"/>
</dbReference>
<accession>A0A2P8E5F2</accession>
<protein>
    <submittedName>
        <fullName evidence="4">Alpha-galactosidase-like protein</fullName>
    </submittedName>
</protein>
<dbReference type="InterPro" id="IPR012341">
    <property type="entry name" value="6hp_glycosidase-like_sf"/>
</dbReference>
<dbReference type="AlphaFoldDB" id="A0A2P8E5F2"/>
<proteinExistence type="predicted"/>
<dbReference type="InterPro" id="IPR018905">
    <property type="entry name" value="A-galactase_NEW3"/>
</dbReference>
<dbReference type="Gene3D" id="2.60.120.260">
    <property type="entry name" value="Galactose-binding domain-like"/>
    <property type="match status" value="1"/>
</dbReference>
<gene>
    <name evidence="4" type="ORF">CLV30_105157</name>
</gene>
<dbReference type="EMBL" id="PYGE01000005">
    <property type="protein sequence ID" value="PSL04691.1"/>
    <property type="molecule type" value="Genomic_DNA"/>
</dbReference>
<evidence type="ECO:0000256" key="1">
    <source>
        <dbReference type="SAM" id="MobiDB-lite"/>
    </source>
</evidence>
<sequence>MTLENRRGRHAVGTVRGRGVLAVTGVLAMTALTATATPVAERAAAQPHGSDAAQPAPRTGTGPYPEVGAGTSVLDHGALLGDVVEPAWYEANVPFVDLPDEQIEDTYYYRWRVVKEALKYTGPEDGWIVSEFLGPVGYSAPNGGIVAAAAHHIREGRWLRDHRYLDDYVDYWLRGSGSGPKPATDFLNENTTDWAHQYSFWAADAVLARARVDGRLDHAIDRLPELEKQWKGWSGQFDDEVGLYWQTPVWDAMEYTASSYQSDDPYHGGAGFRPTLNSYQYGDARAIAHLLRLRGDEGDAAAAERYEQRARQLKRNQERWLWDPADEFYKHVMRDDNPDRSRLADREQIGFIPWYFHMAPPENAAAWSQLTDPQGFAAPYGPTTVERRSPWFMHEASDGCCRWNGPSWPYSTSQTLTALANLLIDYPDQPHVDRADYYDSLRKYALTQRKDGEPYVAEAHHPDEDRWLYDSAGHSEDYNHSTFNDLVLSGLLGVRPRTGDSVEIAPLAPRDWDHFALENLAYHGRNLTVLWDRDGSAYRKGAGLSVWLDGEPVHRQDDLSPVTVDVPSGTDEPLPEVVDDLANVDGTGYPSASATYTFGTDSAANAIDGQDLHIDTPSSRWTNYASPNDEDRLTLDLGVPTPVSDIRLSFYDDGGGVRTPDAYRLEYRTDAGDWRDLPDGRRSPASPRRGVLNRVLLDEPVLTDGLRLTATREDGGAVGVSAWQAWRAEDPRLTVGVDTGAEDVLAVRAGETAEVATTVTVDDGARAVVVRPKLLVPRGWEVSSLGRTRPTPVRAGETLRTRWEVTPPDDLALGSTAPLRAMAKSRLPGGARRSTGAVAETESVFDPADFPETAWVDDFTDDRVARYRVDRPFGEAAAELTVADGALTATSEGRSGFVLAAPVDASPHGTAVIVEPRSFAGTSPEDSIFAGLSGGDGDSVLAWYNNHHGTSAVDIRAGGSSHGPPANGGCCADVTWEPGDRFAAVIQDGSLTSWIEHDGRWRRIHTAPFSVAVDRDVVHGWSPAMGLRLETGELSLERFTVRTR</sequence>
<keyword evidence="5" id="KW-1185">Reference proteome</keyword>
<feature type="signal peptide" evidence="2">
    <location>
        <begin position="1"/>
        <end position="36"/>
    </location>
</feature>
<dbReference type="Pfam" id="PF22422">
    <property type="entry name" value="MGH1-like_GH"/>
    <property type="match status" value="1"/>
</dbReference>
<dbReference type="Pfam" id="PF00754">
    <property type="entry name" value="F5_F8_type_C"/>
    <property type="match status" value="1"/>
</dbReference>
<dbReference type="SUPFAM" id="SSF49785">
    <property type="entry name" value="Galactose-binding domain-like"/>
    <property type="match status" value="1"/>
</dbReference>
<dbReference type="Pfam" id="PF03633">
    <property type="entry name" value="Glyco_hydro_65C"/>
    <property type="match status" value="1"/>
</dbReference>
<dbReference type="InterPro" id="IPR005194">
    <property type="entry name" value="Glyco_hydro_65_C"/>
</dbReference>
<dbReference type="Proteomes" id="UP000243528">
    <property type="component" value="Unassembled WGS sequence"/>
</dbReference>
<dbReference type="GO" id="GO:0005975">
    <property type="term" value="P:carbohydrate metabolic process"/>
    <property type="evidence" value="ECO:0007669"/>
    <property type="project" value="InterPro"/>
</dbReference>
<dbReference type="RefSeq" id="WP_205740814.1">
    <property type="nucleotide sequence ID" value="NZ_PYGE01000005.1"/>
</dbReference>
<dbReference type="PROSITE" id="PS50022">
    <property type="entry name" value="FA58C_3"/>
    <property type="match status" value="1"/>
</dbReference>
<dbReference type="InterPro" id="IPR054491">
    <property type="entry name" value="MGH1-like_GH"/>
</dbReference>
<dbReference type="Pfam" id="PF10633">
    <property type="entry name" value="NPCBM_assoc"/>
    <property type="match status" value="1"/>
</dbReference>
<dbReference type="Gene3D" id="1.50.10.10">
    <property type="match status" value="1"/>
</dbReference>
<name>A0A2P8E5F2_9ACTN</name>
<reference evidence="4 5" key="1">
    <citation type="submission" date="2018-03" db="EMBL/GenBank/DDBJ databases">
        <title>Genomic Encyclopedia of Archaeal and Bacterial Type Strains, Phase II (KMG-II): from individual species to whole genera.</title>
        <authorList>
            <person name="Goeker M."/>
        </authorList>
    </citation>
    <scope>NUCLEOTIDE SEQUENCE [LARGE SCALE GENOMIC DNA]</scope>
    <source>
        <strain evidence="4 5">DSM 45211</strain>
    </source>
</reference>
<evidence type="ECO:0000313" key="4">
    <source>
        <dbReference type="EMBL" id="PSL04691.1"/>
    </source>
</evidence>
<keyword evidence="2" id="KW-0732">Signal</keyword>